<dbReference type="OrthoDB" id="1819027at2"/>
<proteinExistence type="inferred from homology"/>
<keyword evidence="2 8" id="KW-1003">Cell membrane</keyword>
<feature type="compositionally biased region" description="Acidic residues" evidence="9">
    <location>
        <begin position="357"/>
        <end position="377"/>
    </location>
</feature>
<evidence type="ECO:0000256" key="6">
    <source>
        <dbReference type="ARBA" id="ARBA00023136"/>
    </source>
</evidence>
<evidence type="ECO:0000256" key="2">
    <source>
        <dbReference type="ARBA" id="ARBA00022475"/>
    </source>
</evidence>
<feature type="compositionally biased region" description="Basic and acidic residues" evidence="9">
    <location>
        <begin position="37"/>
        <end position="51"/>
    </location>
</feature>
<dbReference type="GO" id="GO:0005886">
    <property type="term" value="C:plasma membrane"/>
    <property type="evidence" value="ECO:0007669"/>
    <property type="project" value="UniProtKB-SubCell"/>
</dbReference>
<evidence type="ECO:0000256" key="8">
    <source>
        <dbReference type="HAMAP-Rule" id="MF_00912"/>
    </source>
</evidence>
<feature type="transmembrane region" description="Helical" evidence="8">
    <location>
        <begin position="116"/>
        <end position="138"/>
    </location>
</feature>
<dbReference type="Pfam" id="PF08478">
    <property type="entry name" value="POTRA_1"/>
    <property type="match status" value="1"/>
</dbReference>
<evidence type="ECO:0000256" key="4">
    <source>
        <dbReference type="ARBA" id="ARBA00022692"/>
    </source>
</evidence>
<dbReference type="GO" id="GO:0043093">
    <property type="term" value="P:FtsZ-dependent cytokinesis"/>
    <property type="evidence" value="ECO:0007669"/>
    <property type="project" value="UniProtKB-UniRule"/>
</dbReference>
<evidence type="ECO:0000313" key="12">
    <source>
        <dbReference type="Proteomes" id="UP000471052"/>
    </source>
</evidence>
<evidence type="ECO:0000259" key="10">
    <source>
        <dbReference type="PROSITE" id="PS51779"/>
    </source>
</evidence>
<keyword evidence="3 8" id="KW-0132">Cell division</keyword>
<dbReference type="InterPro" id="IPR050487">
    <property type="entry name" value="FtsQ_DivIB"/>
</dbReference>
<feature type="compositionally biased region" description="Basic and acidic residues" evidence="9">
    <location>
        <begin position="67"/>
        <end position="85"/>
    </location>
</feature>
<dbReference type="PANTHER" id="PTHR37820">
    <property type="entry name" value="CELL DIVISION PROTEIN DIVIB"/>
    <property type="match status" value="1"/>
</dbReference>
<comment type="subcellular location">
    <subcellularLocation>
        <location evidence="8">Cell membrane</location>
        <topology evidence="8">Single-pass type II membrane protein</topology>
    </subcellularLocation>
    <subcellularLocation>
        <location evidence="1">Membrane</location>
    </subcellularLocation>
    <text evidence="8">Localizes to the division septum.</text>
</comment>
<keyword evidence="4 8" id="KW-0812">Transmembrane</keyword>
<comment type="caution">
    <text evidence="11">The sequence shown here is derived from an EMBL/GenBank/DDBJ whole genome shotgun (WGS) entry which is preliminary data.</text>
</comment>
<reference evidence="11 12" key="1">
    <citation type="submission" date="2019-08" db="EMBL/GenBank/DDBJ databases">
        <title>In-depth cultivation of the pig gut microbiome towards novel bacterial diversity and tailored functional studies.</title>
        <authorList>
            <person name="Wylensek D."/>
            <person name="Hitch T.C.A."/>
            <person name="Clavel T."/>
        </authorList>
    </citation>
    <scope>NUCLEOTIDE SEQUENCE [LARGE SCALE GENOMIC DNA]</scope>
    <source>
        <strain evidence="11 12">BL-178-WT-3A</strain>
    </source>
</reference>
<evidence type="ECO:0000256" key="7">
    <source>
        <dbReference type="ARBA" id="ARBA00023306"/>
    </source>
</evidence>
<organism evidence="11 12">
    <name type="scientific">Streptococcus alactolyticus</name>
    <dbReference type="NCBI Taxonomy" id="29389"/>
    <lineage>
        <taxon>Bacteria</taxon>
        <taxon>Bacillati</taxon>
        <taxon>Bacillota</taxon>
        <taxon>Bacilli</taxon>
        <taxon>Lactobacillales</taxon>
        <taxon>Streptococcaceae</taxon>
        <taxon>Streptococcus</taxon>
    </lineage>
</organism>
<keyword evidence="7 8" id="KW-0131">Cell cycle</keyword>
<dbReference type="PROSITE" id="PS51779">
    <property type="entry name" value="POTRA"/>
    <property type="match status" value="1"/>
</dbReference>
<dbReference type="PANTHER" id="PTHR37820:SF1">
    <property type="entry name" value="CELL DIVISION PROTEIN FTSQ"/>
    <property type="match status" value="1"/>
</dbReference>
<dbReference type="AlphaFoldDB" id="A0A6N7WPU1"/>
<feature type="region of interest" description="Disordered" evidence="9">
    <location>
        <begin position="1"/>
        <end position="22"/>
    </location>
</feature>
<keyword evidence="5 8" id="KW-1133">Transmembrane helix</keyword>
<sequence>MAKEKEQDKQQDTKPQEELTEWQKRNIKFLKKKEAEELEKKKQQEKMRLERNPYAASQKQAEDDEDKDSKEKAADKASDKKKESSEFSEIVESDQPKPKKVKKPKEKKERSPLQKAIRHALPVLLGAVLVLAISIFLVSPLSKKKVITVEGGNRATQEDVLSASGISSSDYFFSLILNRSSYMHNILKNDKLIREAKMTYHFPNKFTIKIKEYNIVAYAQTDDGYQPILENGTRLGVVSSQDLPDNFLTINLSSEKEIEQLIKAFSKLDKSLVQQIQIVSSADSSTTSDLLNLEMHDGNTVRVPLSELDEKLPYYDKIKQNLTENSIVDMEVGIYTTTSTIESEAAAEKEKAQNEANADESQMESTDESTELTESNDTESQSEVSQEASATSTETDAVSDTSSTQQ</sequence>
<evidence type="ECO:0000313" key="11">
    <source>
        <dbReference type="EMBL" id="MST53246.1"/>
    </source>
</evidence>
<protein>
    <recommendedName>
        <fullName evidence="8">Cell division protein DivIB</fullName>
    </recommendedName>
</protein>
<feature type="compositionally biased region" description="Low complexity" evidence="9">
    <location>
        <begin position="378"/>
        <end position="406"/>
    </location>
</feature>
<comment type="similarity">
    <text evidence="8">Belongs to the FtsQ/DivIB family. DivIB subfamily.</text>
</comment>
<dbReference type="Pfam" id="PF03799">
    <property type="entry name" value="FtsQ_DivIB_C"/>
    <property type="match status" value="1"/>
</dbReference>
<evidence type="ECO:0000256" key="5">
    <source>
        <dbReference type="ARBA" id="ARBA00022989"/>
    </source>
</evidence>
<dbReference type="RefSeq" id="WP_154454454.1">
    <property type="nucleotide sequence ID" value="NZ_JADYUO010000004.1"/>
</dbReference>
<dbReference type="EMBL" id="VUNP01000006">
    <property type="protein sequence ID" value="MST53246.1"/>
    <property type="molecule type" value="Genomic_DNA"/>
</dbReference>
<dbReference type="Proteomes" id="UP000471052">
    <property type="component" value="Unassembled WGS sequence"/>
</dbReference>
<name>A0A6N7WPU1_STRAY</name>
<dbReference type="InterPro" id="IPR034746">
    <property type="entry name" value="POTRA"/>
</dbReference>
<keyword evidence="6 8" id="KW-0472">Membrane</keyword>
<gene>
    <name evidence="8" type="primary">divIB</name>
    <name evidence="11" type="ORF">FYJ82_02135</name>
</gene>
<accession>A0A6N7WPU1</accession>
<dbReference type="Gene3D" id="3.40.50.10960">
    <property type="match status" value="1"/>
</dbReference>
<feature type="domain" description="POTRA" evidence="10">
    <location>
        <begin position="142"/>
        <end position="213"/>
    </location>
</feature>
<dbReference type="InterPro" id="IPR026580">
    <property type="entry name" value="DivIB"/>
</dbReference>
<feature type="region of interest" description="Disordered" evidence="9">
    <location>
        <begin position="344"/>
        <end position="406"/>
    </location>
</feature>
<evidence type="ECO:0000256" key="9">
    <source>
        <dbReference type="SAM" id="MobiDB-lite"/>
    </source>
</evidence>
<dbReference type="InterPro" id="IPR013685">
    <property type="entry name" value="POTRA_FtsQ_type"/>
</dbReference>
<comment type="function">
    <text evidence="8">Cell division protein that may be involved in stabilizing or promoting the assembly of the division complex.</text>
</comment>
<feature type="region of interest" description="Disordered" evidence="9">
    <location>
        <begin position="37"/>
        <end position="113"/>
    </location>
</feature>
<dbReference type="InterPro" id="IPR005548">
    <property type="entry name" value="Cell_div_FtsQ/DivIB_C"/>
</dbReference>
<evidence type="ECO:0000256" key="3">
    <source>
        <dbReference type="ARBA" id="ARBA00022618"/>
    </source>
</evidence>
<dbReference type="GO" id="GO:0032153">
    <property type="term" value="C:cell division site"/>
    <property type="evidence" value="ECO:0007669"/>
    <property type="project" value="UniProtKB-UniRule"/>
</dbReference>
<evidence type="ECO:0000256" key="1">
    <source>
        <dbReference type="ARBA" id="ARBA00004370"/>
    </source>
</evidence>
<dbReference type="HAMAP" id="MF_00912">
    <property type="entry name" value="DivIB"/>
    <property type="match status" value="1"/>
</dbReference>